<dbReference type="Proteomes" id="UP000190285">
    <property type="component" value="Unassembled WGS sequence"/>
</dbReference>
<proteinExistence type="predicted"/>
<dbReference type="EMBL" id="FUZT01000006">
    <property type="protein sequence ID" value="SKC71535.1"/>
    <property type="molecule type" value="Genomic_DNA"/>
</dbReference>
<name>A0A1T5L738_9FIRM</name>
<evidence type="ECO:0000313" key="4">
    <source>
        <dbReference type="Proteomes" id="UP000190285"/>
    </source>
</evidence>
<evidence type="ECO:0000313" key="3">
    <source>
        <dbReference type="EMBL" id="SKC80278.1"/>
    </source>
</evidence>
<gene>
    <name evidence="1" type="ORF">SAMN02194393_02168</name>
    <name evidence="2" type="ORF">SAMN02194393_02484</name>
    <name evidence="3" type="ORF">SAMN02194393_03479</name>
</gene>
<sequence>MKSLNDLLKGEIIAYCYMVMRGKPAAIIPIKTSQITAAAKYIEESFNLRTYAKCLTDEWATLWIYKDEYLVEVIKSLPEKPKTVFDHWVLGKVFGYTDEAIKEFVTENYYLKSVPSQLGHGGKVSELSSK</sequence>
<evidence type="ECO:0000313" key="1">
    <source>
        <dbReference type="EMBL" id="SKC68630.1"/>
    </source>
</evidence>
<keyword evidence="4" id="KW-1185">Reference proteome</keyword>
<dbReference type="AlphaFoldDB" id="A0A1T5L738"/>
<dbReference type="EMBL" id="FUZT01000005">
    <property type="protein sequence ID" value="SKC68630.1"/>
    <property type="molecule type" value="Genomic_DNA"/>
</dbReference>
<evidence type="ECO:0000313" key="2">
    <source>
        <dbReference type="EMBL" id="SKC71535.1"/>
    </source>
</evidence>
<protein>
    <submittedName>
        <fullName evidence="2">Uncharacterized protein</fullName>
    </submittedName>
</protein>
<dbReference type="EMBL" id="FUZT01000008">
    <property type="protein sequence ID" value="SKC80278.1"/>
    <property type="molecule type" value="Genomic_DNA"/>
</dbReference>
<reference evidence="2 4" key="1">
    <citation type="submission" date="2017-02" db="EMBL/GenBank/DDBJ databases">
        <authorList>
            <person name="Peterson S.W."/>
        </authorList>
    </citation>
    <scope>NUCLEOTIDE SEQUENCE [LARGE SCALE GENOMIC DNA]</scope>
    <source>
        <strain evidence="2 4">M1</strain>
    </source>
</reference>
<accession>A0A1T5L738</accession>
<organism evidence="2 4">
    <name type="scientific">Maledivibacter halophilus</name>
    <dbReference type="NCBI Taxonomy" id="36842"/>
    <lineage>
        <taxon>Bacteria</taxon>
        <taxon>Bacillati</taxon>
        <taxon>Bacillota</taxon>
        <taxon>Clostridia</taxon>
        <taxon>Peptostreptococcales</taxon>
        <taxon>Caminicellaceae</taxon>
        <taxon>Maledivibacter</taxon>
    </lineage>
</organism>